<reference evidence="4" key="1">
    <citation type="journal article" date="2019" name="Int. J. Syst. Evol. Microbiol.">
        <title>The Global Catalogue of Microorganisms (GCM) 10K type strain sequencing project: providing services to taxonomists for standard genome sequencing and annotation.</title>
        <authorList>
            <consortium name="The Broad Institute Genomics Platform"/>
            <consortium name="The Broad Institute Genome Sequencing Center for Infectious Disease"/>
            <person name="Wu L."/>
            <person name="Ma J."/>
        </authorList>
    </citation>
    <scope>NUCLEOTIDE SEQUENCE [LARGE SCALE GENOMIC DNA]</scope>
    <source>
        <strain evidence="4">KCTC 23723</strain>
    </source>
</reference>
<dbReference type="Gene3D" id="3.40.50.1820">
    <property type="entry name" value="alpha/beta hydrolase"/>
    <property type="match status" value="2"/>
</dbReference>
<keyword evidence="1" id="KW-0732">Signal</keyword>
<dbReference type="SUPFAM" id="SSF53474">
    <property type="entry name" value="alpha/beta-Hydrolases"/>
    <property type="match status" value="1"/>
</dbReference>
<accession>A0ABQ2WIK8</accession>
<evidence type="ECO:0000256" key="1">
    <source>
        <dbReference type="ARBA" id="ARBA00022729"/>
    </source>
</evidence>
<organism evidence="3 4">
    <name type="scientific">Alishewanella tabrizica</name>
    <dbReference type="NCBI Taxonomy" id="671278"/>
    <lineage>
        <taxon>Bacteria</taxon>
        <taxon>Pseudomonadati</taxon>
        <taxon>Pseudomonadota</taxon>
        <taxon>Gammaproteobacteria</taxon>
        <taxon>Alteromonadales</taxon>
        <taxon>Alteromonadaceae</taxon>
        <taxon>Alishewanella</taxon>
    </lineage>
</organism>
<keyword evidence="2" id="KW-0378">Hydrolase</keyword>
<protein>
    <submittedName>
        <fullName evidence="3">Depolymerase</fullName>
    </submittedName>
</protein>
<dbReference type="PANTHER" id="PTHR42972">
    <property type="entry name" value="TOL-PAL SYSTEM PROTEIN TOLB"/>
    <property type="match status" value="1"/>
</dbReference>
<evidence type="ECO:0000313" key="4">
    <source>
        <dbReference type="Proteomes" id="UP000634667"/>
    </source>
</evidence>
<keyword evidence="4" id="KW-1185">Reference proteome</keyword>
<dbReference type="Pfam" id="PF10503">
    <property type="entry name" value="Esterase_PHB"/>
    <property type="match status" value="1"/>
</dbReference>
<evidence type="ECO:0000256" key="2">
    <source>
        <dbReference type="ARBA" id="ARBA00022801"/>
    </source>
</evidence>
<sequence length="364" mass="39298">MAIQSNTQTYPKNHKKRRAAHSYAPQWVTATFFSTLLFSGLIHSSLALSQTSESTEQTQTAALPALNLAKHITLSGVSSGAYMAGQYHQAFAEHVSGVAMLAAGPVYCAQGDLRQALGHCMANPQAQPDLAAIEQALETLRAKGLLAPLSAITKSRVWIFSGTADQTVLPQVSAALAAQYAQWLPAEQLAYINDQPFAHHFPTDTANLTPCDQSVAPFIGSCQYDAAGKLLSYLLNKPVTRASAPTGQLYRINQHQLAPSSKAQLAEHGYAYIPAACAQGAACELHVSFHGCRQDASQIGEQYVRRTGLNAYADANQLVILYPQVEKSAFNPMGCWDWWGYSGADYLSKEGKQLQAVNQLIEAL</sequence>
<proteinExistence type="predicted"/>
<comment type="caution">
    <text evidence="3">The sequence shown here is derived from an EMBL/GenBank/DDBJ whole genome shotgun (WGS) entry which is preliminary data.</text>
</comment>
<name>A0ABQ2WIK8_9ALTE</name>
<dbReference type="Proteomes" id="UP000634667">
    <property type="component" value="Unassembled WGS sequence"/>
</dbReference>
<dbReference type="InterPro" id="IPR029058">
    <property type="entry name" value="AB_hydrolase_fold"/>
</dbReference>
<evidence type="ECO:0000313" key="3">
    <source>
        <dbReference type="EMBL" id="GGW58304.1"/>
    </source>
</evidence>
<dbReference type="PANTHER" id="PTHR42972:SF8">
    <property type="entry name" value="POLYHYDROXYBUTYRATE DEPOLYMERASE"/>
    <property type="match status" value="1"/>
</dbReference>
<dbReference type="EMBL" id="BMYR01000004">
    <property type="protein sequence ID" value="GGW58304.1"/>
    <property type="molecule type" value="Genomic_DNA"/>
</dbReference>
<dbReference type="RefSeq" id="WP_189481718.1">
    <property type="nucleotide sequence ID" value="NZ_BMYR01000004.1"/>
</dbReference>
<dbReference type="InterPro" id="IPR010126">
    <property type="entry name" value="Esterase_phb"/>
</dbReference>
<gene>
    <name evidence="3" type="ORF">GCM10008111_13110</name>
</gene>